<name>A0ABV2AWS4_9GAMM</name>
<dbReference type="InterPro" id="IPR007236">
    <property type="entry name" value="SlyX"/>
</dbReference>
<proteinExistence type="predicted"/>
<evidence type="ECO:0000313" key="3">
    <source>
        <dbReference type="Proteomes" id="UP001460888"/>
    </source>
</evidence>
<comment type="caution">
    <text evidence="2">The sequence shown here is derived from an EMBL/GenBank/DDBJ whole genome shotgun (WGS) entry which is preliminary data.</text>
</comment>
<accession>A0ABV2AWS4</accession>
<organism evidence="2 3">
    <name type="scientific">Salinisphaera dokdonensis CL-ES53</name>
    <dbReference type="NCBI Taxonomy" id="1304272"/>
    <lineage>
        <taxon>Bacteria</taxon>
        <taxon>Pseudomonadati</taxon>
        <taxon>Pseudomonadota</taxon>
        <taxon>Gammaproteobacteria</taxon>
        <taxon>Salinisphaerales</taxon>
        <taxon>Salinisphaeraceae</taxon>
        <taxon>Salinisphaera</taxon>
    </lineage>
</organism>
<gene>
    <name evidence="2" type="ORF">SADO_02595</name>
</gene>
<dbReference type="Gene3D" id="1.20.5.300">
    <property type="match status" value="1"/>
</dbReference>
<evidence type="ECO:0008006" key="4">
    <source>
        <dbReference type="Google" id="ProtNLM"/>
    </source>
</evidence>
<evidence type="ECO:0000256" key="1">
    <source>
        <dbReference type="SAM" id="MobiDB-lite"/>
    </source>
</evidence>
<dbReference type="EMBL" id="APND01000001">
    <property type="protein sequence ID" value="MES1928108.1"/>
    <property type="molecule type" value="Genomic_DNA"/>
</dbReference>
<sequence length="67" mass="7647">MPTNNLEELEMRMAYIDDTLNQLSDTIYAQARALDRLTLRCEQLESRISSLSEGGDANETDETPPHY</sequence>
<dbReference type="RefSeq" id="WP_353108976.1">
    <property type="nucleotide sequence ID" value="NZ_APND01000001.1"/>
</dbReference>
<reference evidence="2 3" key="1">
    <citation type="submission" date="2013-03" db="EMBL/GenBank/DDBJ databases">
        <title>Salinisphaera dokdonensis CL-ES53 Genome Sequencing.</title>
        <authorList>
            <person name="Li C."/>
            <person name="Lai Q."/>
            <person name="Shao Z."/>
        </authorList>
    </citation>
    <scope>NUCLEOTIDE SEQUENCE [LARGE SCALE GENOMIC DNA]</scope>
    <source>
        <strain evidence="2 3">CL-ES53</strain>
    </source>
</reference>
<dbReference type="Proteomes" id="UP001460888">
    <property type="component" value="Unassembled WGS sequence"/>
</dbReference>
<feature type="region of interest" description="Disordered" evidence="1">
    <location>
        <begin position="48"/>
        <end position="67"/>
    </location>
</feature>
<protein>
    <recommendedName>
        <fullName evidence="4">SlyX family protein</fullName>
    </recommendedName>
</protein>
<evidence type="ECO:0000313" key="2">
    <source>
        <dbReference type="EMBL" id="MES1928108.1"/>
    </source>
</evidence>
<dbReference type="Pfam" id="PF04102">
    <property type="entry name" value="SlyX"/>
    <property type="match status" value="1"/>
</dbReference>
<keyword evidence="3" id="KW-1185">Reference proteome</keyword>
<feature type="compositionally biased region" description="Acidic residues" evidence="1">
    <location>
        <begin position="56"/>
        <end position="67"/>
    </location>
</feature>